<evidence type="ECO:0000256" key="3">
    <source>
        <dbReference type="ARBA" id="ARBA00022691"/>
    </source>
</evidence>
<dbReference type="InterPro" id="IPR029063">
    <property type="entry name" value="SAM-dependent_MTases_sf"/>
</dbReference>
<dbReference type="Proteomes" id="UP000826254">
    <property type="component" value="Chromosome"/>
</dbReference>
<dbReference type="Gene3D" id="3.40.50.150">
    <property type="entry name" value="Vaccinia Virus protein VP39"/>
    <property type="match status" value="1"/>
</dbReference>
<dbReference type="Pfam" id="PF13649">
    <property type="entry name" value="Methyltransf_25"/>
    <property type="match status" value="1"/>
</dbReference>
<proteinExistence type="predicted"/>
<accession>A0A8T8WEC9</accession>
<dbReference type="RefSeq" id="WP_222608012.1">
    <property type="nucleotide sequence ID" value="NZ_CP081958.1"/>
</dbReference>
<reference evidence="5 6" key="1">
    <citation type="journal article" date="2021" name="Int. J. Syst. Evol. Microbiol.">
        <title>Halobaculum halophilum sp. nov. and Halobaculum salinum sp. nov., isolated from salt lake and saline soil.</title>
        <authorList>
            <person name="Cui H.L."/>
            <person name="Shi X.W."/>
            <person name="Yin X.M."/>
            <person name="Yang X.Y."/>
            <person name="Hou J."/>
            <person name="Zhu L."/>
        </authorList>
    </citation>
    <scope>NUCLEOTIDE SEQUENCE [LARGE SCALE GENOMIC DNA]</scope>
    <source>
        <strain evidence="5 6">NBRC 109044</strain>
    </source>
</reference>
<evidence type="ECO:0000256" key="1">
    <source>
        <dbReference type="ARBA" id="ARBA00022603"/>
    </source>
</evidence>
<dbReference type="KEGG" id="hmp:K6T50_03370"/>
<dbReference type="GO" id="GO:0032259">
    <property type="term" value="P:methylation"/>
    <property type="evidence" value="ECO:0007669"/>
    <property type="project" value="UniProtKB-KW"/>
</dbReference>
<sequence>MSATTDPGLDYVNPAAAYGFDASYRDASPNWDIGRPQRAFVALAEAGRIGRRVIEVGCGTGELSLFLARRGHEVVGVDVAPTAIRQAREKARWRRVRAHFLVWDALRLDALGVTADTVVDSAMLHCLGPAERRLATEAIRRTLRPDGWYFLVCDARGDDVAPTWASLSRADLRDLFTPERGWELAFVADTVFERRGTRNPAFLVGARRTR</sequence>
<keyword evidence="3" id="KW-0949">S-adenosyl-L-methionine</keyword>
<dbReference type="CDD" id="cd02440">
    <property type="entry name" value="AdoMet_MTases"/>
    <property type="match status" value="1"/>
</dbReference>
<feature type="domain" description="Methyltransferase" evidence="4">
    <location>
        <begin position="53"/>
        <end position="147"/>
    </location>
</feature>
<dbReference type="SUPFAM" id="SSF53335">
    <property type="entry name" value="S-adenosyl-L-methionine-dependent methyltransferases"/>
    <property type="match status" value="1"/>
</dbReference>
<keyword evidence="6" id="KW-1185">Reference proteome</keyword>
<dbReference type="EMBL" id="CP081958">
    <property type="protein sequence ID" value="QZP38210.1"/>
    <property type="molecule type" value="Genomic_DNA"/>
</dbReference>
<keyword evidence="2" id="KW-0808">Transferase</keyword>
<dbReference type="InterPro" id="IPR041698">
    <property type="entry name" value="Methyltransf_25"/>
</dbReference>
<dbReference type="PANTHER" id="PTHR43464:SF19">
    <property type="entry name" value="UBIQUINONE BIOSYNTHESIS O-METHYLTRANSFERASE, MITOCHONDRIAL"/>
    <property type="match status" value="1"/>
</dbReference>
<gene>
    <name evidence="5" type="ORF">K6T50_03370</name>
</gene>
<dbReference type="GO" id="GO:0008168">
    <property type="term" value="F:methyltransferase activity"/>
    <property type="evidence" value="ECO:0007669"/>
    <property type="project" value="UniProtKB-KW"/>
</dbReference>
<dbReference type="AlphaFoldDB" id="A0A8T8WEC9"/>
<dbReference type="GeneID" id="67177150"/>
<evidence type="ECO:0000259" key="4">
    <source>
        <dbReference type="Pfam" id="PF13649"/>
    </source>
</evidence>
<protein>
    <submittedName>
        <fullName evidence="5">Class I SAM-dependent methyltransferase</fullName>
    </submittedName>
</protein>
<name>A0A8T8WEC9_9EURY</name>
<dbReference type="PANTHER" id="PTHR43464">
    <property type="entry name" value="METHYLTRANSFERASE"/>
    <property type="match status" value="1"/>
</dbReference>
<organism evidence="5 6">
    <name type="scientific">Halobaculum magnesiiphilum</name>
    <dbReference type="NCBI Taxonomy" id="1017351"/>
    <lineage>
        <taxon>Archaea</taxon>
        <taxon>Methanobacteriati</taxon>
        <taxon>Methanobacteriota</taxon>
        <taxon>Stenosarchaea group</taxon>
        <taxon>Halobacteria</taxon>
        <taxon>Halobacteriales</taxon>
        <taxon>Haloferacaceae</taxon>
        <taxon>Halobaculum</taxon>
    </lineage>
</organism>
<evidence type="ECO:0000256" key="2">
    <source>
        <dbReference type="ARBA" id="ARBA00022679"/>
    </source>
</evidence>
<evidence type="ECO:0000313" key="5">
    <source>
        <dbReference type="EMBL" id="QZP38210.1"/>
    </source>
</evidence>
<keyword evidence="1 5" id="KW-0489">Methyltransferase</keyword>
<evidence type="ECO:0000313" key="6">
    <source>
        <dbReference type="Proteomes" id="UP000826254"/>
    </source>
</evidence>